<feature type="transmembrane region" description="Helical" evidence="1">
    <location>
        <begin position="45"/>
        <end position="63"/>
    </location>
</feature>
<reference evidence="2 3" key="1">
    <citation type="journal article" date="2015" name="Nature">
        <title>rRNA introns, odd ribosomes, and small enigmatic genomes across a large radiation of phyla.</title>
        <authorList>
            <person name="Brown C.T."/>
            <person name="Hug L.A."/>
            <person name="Thomas B.C."/>
            <person name="Sharon I."/>
            <person name="Castelle C.J."/>
            <person name="Singh A."/>
            <person name="Wilkins M.J."/>
            <person name="Williams K.H."/>
            <person name="Banfield J.F."/>
        </authorList>
    </citation>
    <scope>NUCLEOTIDE SEQUENCE [LARGE SCALE GENOMIC DNA]</scope>
</reference>
<organism evidence="2 3">
    <name type="scientific">candidate division WS6 bacterium GW2011_GWF1_35_23</name>
    <dbReference type="NCBI Taxonomy" id="1619097"/>
    <lineage>
        <taxon>Bacteria</taxon>
        <taxon>Candidatus Dojkabacteria</taxon>
    </lineage>
</organism>
<dbReference type="AlphaFoldDB" id="A0A0G0FDC9"/>
<evidence type="ECO:0008006" key="4">
    <source>
        <dbReference type="Google" id="ProtNLM"/>
    </source>
</evidence>
<feature type="transmembrane region" description="Helical" evidence="1">
    <location>
        <begin position="99"/>
        <end position="117"/>
    </location>
</feature>
<keyword evidence="1" id="KW-0472">Membrane</keyword>
<feature type="transmembrane region" description="Helical" evidence="1">
    <location>
        <begin position="69"/>
        <end position="87"/>
    </location>
</feature>
<accession>A0A0G0FDC9</accession>
<sequence length="167" mass="18633">MLEVLYIIIGIIGAIFLEGFLFSAFGIRIFLLLILLLVGRLNIKLLSLILIIYALISDVISHYPLGTDILLVGIPLIFLFSCSFLFNINEGIVGYGIKYVSIAIYLLLIPVLPSFLLNGSFGILTWEIVLMIGIKALILTVALYLLDLLLSFTRGKENNIKISKKWN</sequence>
<protein>
    <recommendedName>
        <fullName evidence="4">Rod shape-determining protein MreD</fullName>
    </recommendedName>
</protein>
<proteinExistence type="predicted"/>
<gene>
    <name evidence="2" type="ORF">UR73_C0020G0003</name>
</gene>
<dbReference type="Proteomes" id="UP000034816">
    <property type="component" value="Unassembled WGS sequence"/>
</dbReference>
<comment type="caution">
    <text evidence="2">The sequence shown here is derived from an EMBL/GenBank/DDBJ whole genome shotgun (WGS) entry which is preliminary data.</text>
</comment>
<feature type="transmembrane region" description="Helical" evidence="1">
    <location>
        <begin position="123"/>
        <end position="146"/>
    </location>
</feature>
<name>A0A0G0FDC9_9BACT</name>
<feature type="transmembrane region" description="Helical" evidence="1">
    <location>
        <begin position="6"/>
        <end position="38"/>
    </location>
</feature>
<evidence type="ECO:0000256" key="1">
    <source>
        <dbReference type="SAM" id="Phobius"/>
    </source>
</evidence>
<dbReference type="EMBL" id="LBQH01000020">
    <property type="protein sequence ID" value="KKP77507.1"/>
    <property type="molecule type" value="Genomic_DNA"/>
</dbReference>
<keyword evidence="1" id="KW-0812">Transmembrane</keyword>
<evidence type="ECO:0000313" key="2">
    <source>
        <dbReference type="EMBL" id="KKP77507.1"/>
    </source>
</evidence>
<evidence type="ECO:0000313" key="3">
    <source>
        <dbReference type="Proteomes" id="UP000034816"/>
    </source>
</evidence>
<keyword evidence="1" id="KW-1133">Transmembrane helix</keyword>